<gene>
    <name evidence="2" type="ordered locus">ABSDF3327</name>
</gene>
<sequence>MVSNFLLLSKEMNMAIYVDNMRIKHKGKEWCHLMADSLEELHDFALTLGVKRCWFHKNASYPHYDVTVEVRNRALIYGAVPAERKKIIECGRKLRIELLNNNQINRYNKLQIELF</sequence>
<protein>
    <recommendedName>
        <fullName evidence="1">DUF4031 domain-containing protein</fullName>
    </recommendedName>
</protein>
<evidence type="ECO:0000313" key="3">
    <source>
        <dbReference type="Proteomes" id="UP000001741"/>
    </source>
</evidence>
<dbReference type="HOGENOM" id="CLU_165258_2_0_6"/>
<dbReference type="Proteomes" id="UP000001741">
    <property type="component" value="Chromosome"/>
</dbReference>
<dbReference type="Pfam" id="PF13223">
    <property type="entry name" value="DUF4031"/>
    <property type="match status" value="1"/>
</dbReference>
<proteinExistence type="predicted"/>
<feature type="domain" description="DUF4031" evidence="1">
    <location>
        <begin position="16"/>
        <end position="91"/>
    </location>
</feature>
<dbReference type="AlphaFoldDB" id="B0VMI2"/>
<dbReference type="KEGG" id="abm:ABSDF3327"/>
<name>B0VMI2_ACIBS</name>
<evidence type="ECO:0000313" key="2">
    <source>
        <dbReference type="EMBL" id="CAP02596.1"/>
    </source>
</evidence>
<dbReference type="BioCyc" id="ABAU509170:GCL9-2756-MONOMER"/>
<dbReference type="InterPro" id="IPR025109">
    <property type="entry name" value="DUF4031"/>
</dbReference>
<organism evidence="2 3">
    <name type="scientific">Acinetobacter baumannii (strain SDF)</name>
    <dbReference type="NCBI Taxonomy" id="509170"/>
    <lineage>
        <taxon>Bacteria</taxon>
        <taxon>Pseudomonadati</taxon>
        <taxon>Pseudomonadota</taxon>
        <taxon>Gammaproteobacteria</taxon>
        <taxon>Moraxellales</taxon>
        <taxon>Moraxellaceae</taxon>
        <taxon>Acinetobacter</taxon>
        <taxon>Acinetobacter calcoaceticus/baumannii complex</taxon>
    </lineage>
</organism>
<dbReference type="EMBL" id="CU468230">
    <property type="protein sequence ID" value="CAP02596.1"/>
    <property type="molecule type" value="Genomic_DNA"/>
</dbReference>
<accession>B0VMI2</accession>
<evidence type="ECO:0000259" key="1">
    <source>
        <dbReference type="Pfam" id="PF13223"/>
    </source>
</evidence>
<reference evidence="2 3" key="1">
    <citation type="journal article" date="2008" name="PLoS ONE">
        <title>Comparative analysis of Acinetobacters: three genomes for three lifestyles.</title>
        <authorList>
            <person name="Vallenet D."/>
            <person name="Nordmann P."/>
            <person name="Barbe V."/>
            <person name="Poirel L."/>
            <person name="Mangenot S."/>
            <person name="Bataille E."/>
            <person name="Dossat C."/>
            <person name="Gas S."/>
            <person name="Kreimeyer A."/>
            <person name="Lenoble P."/>
            <person name="Oztas S."/>
            <person name="Poulain J."/>
            <person name="Segurens B."/>
            <person name="Robert C."/>
            <person name="Abergel C."/>
            <person name="Claverie J.M."/>
            <person name="Raoult D."/>
            <person name="Medigue C."/>
            <person name="Weissenbach J."/>
            <person name="Cruveiller S."/>
        </authorList>
    </citation>
    <scope>NUCLEOTIDE SEQUENCE [LARGE SCALE GENOMIC DNA]</scope>
    <source>
        <strain evidence="2 3">SDF</strain>
    </source>
</reference>